<keyword evidence="3" id="KW-1185">Reference proteome</keyword>
<dbReference type="AlphaFoldDB" id="A0A6A5QF61"/>
<name>A0A6A5QF61_AMPQU</name>
<gene>
    <name evidence="2" type="ORF">BDU57DRAFT_541335</name>
</gene>
<sequence length="272" mass="30121">MMNNRFLNRMMSDLAASPAALPDDYAEFEEAVRTFQTFEANNRTPDAFSVPIHTFQSAAGIHSAAATCGPRELPNSPVIAPQTVLAAHREWDDVGTLELSTIVVHLTDLINRCAATRHALDEAMTVFEISTHIFIAKLPPTTSDGIARYLNELVKAQIAGRAIFAPQEAYRNALTTLGMLAADMIEALPKKSKDRKRLSDGLKRSMSGANTDEQTARRVLRGLAGQTSKGGERHSLLVYMETARKRLTRWKVEEAKFKEWAEECVMVMTSLT</sequence>
<protein>
    <submittedName>
        <fullName evidence="2">Uncharacterized protein</fullName>
    </submittedName>
</protein>
<evidence type="ECO:0000313" key="2">
    <source>
        <dbReference type="EMBL" id="KAF1913962.1"/>
    </source>
</evidence>
<dbReference type="Proteomes" id="UP000800096">
    <property type="component" value="Unassembled WGS sequence"/>
</dbReference>
<reference evidence="2" key="1">
    <citation type="journal article" date="2020" name="Stud. Mycol.">
        <title>101 Dothideomycetes genomes: a test case for predicting lifestyles and emergence of pathogens.</title>
        <authorList>
            <person name="Haridas S."/>
            <person name="Albert R."/>
            <person name="Binder M."/>
            <person name="Bloem J."/>
            <person name="Labutti K."/>
            <person name="Salamov A."/>
            <person name="Andreopoulos B."/>
            <person name="Baker S."/>
            <person name="Barry K."/>
            <person name="Bills G."/>
            <person name="Bluhm B."/>
            <person name="Cannon C."/>
            <person name="Castanera R."/>
            <person name="Culley D."/>
            <person name="Daum C."/>
            <person name="Ezra D."/>
            <person name="Gonzalez J."/>
            <person name="Henrissat B."/>
            <person name="Kuo A."/>
            <person name="Liang C."/>
            <person name="Lipzen A."/>
            <person name="Lutzoni F."/>
            <person name="Magnuson J."/>
            <person name="Mondo S."/>
            <person name="Nolan M."/>
            <person name="Ohm R."/>
            <person name="Pangilinan J."/>
            <person name="Park H.-J."/>
            <person name="Ramirez L."/>
            <person name="Alfaro M."/>
            <person name="Sun H."/>
            <person name="Tritt A."/>
            <person name="Yoshinaga Y."/>
            <person name="Zwiers L.-H."/>
            <person name="Turgeon B."/>
            <person name="Goodwin S."/>
            <person name="Spatafora J."/>
            <person name="Crous P."/>
            <person name="Grigoriev I."/>
        </authorList>
    </citation>
    <scope>NUCLEOTIDE SEQUENCE</scope>
    <source>
        <strain evidence="2">HMLAC05119</strain>
    </source>
</reference>
<evidence type="ECO:0000313" key="3">
    <source>
        <dbReference type="Proteomes" id="UP000800096"/>
    </source>
</evidence>
<accession>A0A6A5QF61</accession>
<dbReference type="OrthoDB" id="3794418at2759"/>
<organism evidence="2 3">
    <name type="scientific">Ampelomyces quisqualis</name>
    <name type="common">Powdery mildew agent</name>
    <dbReference type="NCBI Taxonomy" id="50730"/>
    <lineage>
        <taxon>Eukaryota</taxon>
        <taxon>Fungi</taxon>
        <taxon>Dikarya</taxon>
        <taxon>Ascomycota</taxon>
        <taxon>Pezizomycotina</taxon>
        <taxon>Dothideomycetes</taxon>
        <taxon>Pleosporomycetidae</taxon>
        <taxon>Pleosporales</taxon>
        <taxon>Pleosporineae</taxon>
        <taxon>Phaeosphaeriaceae</taxon>
        <taxon>Ampelomyces</taxon>
    </lineage>
</organism>
<feature type="region of interest" description="Disordered" evidence="1">
    <location>
        <begin position="196"/>
        <end position="216"/>
    </location>
</feature>
<dbReference type="EMBL" id="ML979138">
    <property type="protein sequence ID" value="KAF1913962.1"/>
    <property type="molecule type" value="Genomic_DNA"/>
</dbReference>
<proteinExistence type="predicted"/>
<evidence type="ECO:0000256" key="1">
    <source>
        <dbReference type="SAM" id="MobiDB-lite"/>
    </source>
</evidence>